<evidence type="ECO:0000256" key="1">
    <source>
        <dbReference type="SAM" id="MobiDB-lite"/>
    </source>
</evidence>
<dbReference type="Proteomes" id="UP001324427">
    <property type="component" value="Unassembled WGS sequence"/>
</dbReference>
<evidence type="ECO:0000313" key="3">
    <source>
        <dbReference type="EMBL" id="KAK4544735.1"/>
    </source>
</evidence>
<evidence type="ECO:0000256" key="2">
    <source>
        <dbReference type="SAM" id="Phobius"/>
    </source>
</evidence>
<protein>
    <submittedName>
        <fullName evidence="3">Uncharacterized protein</fullName>
    </submittedName>
</protein>
<feature type="compositionally biased region" description="Pro residues" evidence="1">
    <location>
        <begin position="478"/>
        <end position="489"/>
    </location>
</feature>
<dbReference type="PANTHER" id="PTHR23159:SF60">
    <property type="entry name" value="SPINDLE ASSEMBLY ABNORMAL PROTEIN 4"/>
    <property type="match status" value="1"/>
</dbReference>
<name>A0AAV9JI75_9PEZI</name>
<feature type="region of interest" description="Disordered" evidence="1">
    <location>
        <begin position="196"/>
        <end position="230"/>
    </location>
</feature>
<feature type="region of interest" description="Disordered" evidence="1">
    <location>
        <begin position="467"/>
        <end position="489"/>
    </location>
</feature>
<dbReference type="EMBL" id="JAVFHQ010000023">
    <property type="protein sequence ID" value="KAK4544735.1"/>
    <property type="molecule type" value="Genomic_DNA"/>
</dbReference>
<keyword evidence="2" id="KW-1133">Transmembrane helix</keyword>
<organism evidence="3 4">
    <name type="scientific">Oleoguttula mirabilis</name>
    <dbReference type="NCBI Taxonomy" id="1507867"/>
    <lineage>
        <taxon>Eukaryota</taxon>
        <taxon>Fungi</taxon>
        <taxon>Dikarya</taxon>
        <taxon>Ascomycota</taxon>
        <taxon>Pezizomycotina</taxon>
        <taxon>Dothideomycetes</taxon>
        <taxon>Dothideomycetidae</taxon>
        <taxon>Mycosphaerellales</taxon>
        <taxon>Teratosphaeriaceae</taxon>
        <taxon>Oleoguttula</taxon>
    </lineage>
</organism>
<feature type="compositionally biased region" description="Basic and acidic residues" evidence="1">
    <location>
        <begin position="70"/>
        <end position="98"/>
    </location>
</feature>
<gene>
    <name evidence="3" type="ORF">LTR36_003984</name>
</gene>
<proteinExistence type="predicted"/>
<sequence>MADAEVRLAKQKKEFDDALKDYYEKTLNAEKLAADWEARFRKSDEERNKLKSQAEDYAAEVKGLSTQLDGLKREKEEKVKERKAKSEKTKDHDDHIKSLQDELANLLSELEDEQAEKKKLQEQNDDYEAQRIGLHEEIDDLKKTRDDAFGASDENTEARNALVEVNATFEQMFKELGEGLSMDEYIDHIRNLQRTSSLRRDDSQASMVSDFGNPQAGRSGRRSDRQVSRASMADELNGLQSEQESDDDLEDQDATVNGGKQFSKWHIKHGNEPQSVRNPAVYGDLENVGVDELFEEWEHKRTQTPGDGLFAVGTTTAEAGTPMETPQQPWHVTHGEEPQSVRNPALPGQVEIVGEDDLFGEWEHKRTQTPADNIVGSPPPAQQQKLSFSGIMPGASTFPILPLTQPPVPVAAQVESDTVKSLRAQLGQQKMLLETRDKDRNNFAKSNQKLMQEKKELQEKLSTVDSEMQALRQSRAPAPAPAPLPPPPIQQASAVNQTLGFSGTHNVANFPPVAAPQAVITPAVNQNLGFSGMHNLANFPLVAPPQVPITLAVNQNLGFSGMQNVANFPPVAPPQAVNRPAVTQNLGFSGMHSVANIPPQAVTTSARPPVAPPTRRARNATTQTPAQQLAPPQVVHLYRIPGTVRELPYWLQLLLGLLVAALAYCIVRLVQEKYFWLSANNQTHEELVRLTGPSSRYGWLVDLEEWMGIDRQSALLG</sequence>
<feature type="region of interest" description="Disordered" evidence="1">
    <location>
        <begin position="602"/>
        <end position="626"/>
    </location>
</feature>
<feature type="region of interest" description="Disordered" evidence="1">
    <location>
        <begin position="41"/>
        <end position="98"/>
    </location>
</feature>
<keyword evidence="2" id="KW-0812">Transmembrane</keyword>
<dbReference type="PANTHER" id="PTHR23159">
    <property type="entry name" value="CENTROSOMAL PROTEIN 2"/>
    <property type="match status" value="1"/>
</dbReference>
<comment type="caution">
    <text evidence="3">The sequence shown here is derived from an EMBL/GenBank/DDBJ whole genome shotgun (WGS) entry which is preliminary data.</text>
</comment>
<feature type="compositionally biased region" description="Basic and acidic residues" evidence="1">
    <location>
        <begin position="41"/>
        <end position="54"/>
    </location>
</feature>
<dbReference type="AlphaFoldDB" id="A0AAV9JI75"/>
<feature type="transmembrane region" description="Helical" evidence="2">
    <location>
        <begin position="649"/>
        <end position="670"/>
    </location>
</feature>
<accession>A0AAV9JI75</accession>
<keyword evidence="4" id="KW-1185">Reference proteome</keyword>
<reference evidence="3 4" key="1">
    <citation type="submission" date="2021-11" db="EMBL/GenBank/DDBJ databases">
        <title>Black yeast isolated from Biological Soil Crust.</title>
        <authorList>
            <person name="Kurbessoian T."/>
        </authorList>
    </citation>
    <scope>NUCLEOTIDE SEQUENCE [LARGE SCALE GENOMIC DNA]</scope>
    <source>
        <strain evidence="3 4">CCFEE 5522</strain>
    </source>
</reference>
<keyword evidence="2" id="KW-0472">Membrane</keyword>
<evidence type="ECO:0000313" key="4">
    <source>
        <dbReference type="Proteomes" id="UP001324427"/>
    </source>
</evidence>